<feature type="domain" description="Gfo/Idh/MocA-like oxidoreductase C-terminal" evidence="2">
    <location>
        <begin position="138"/>
        <end position="354"/>
    </location>
</feature>
<evidence type="ECO:0000313" key="4">
    <source>
        <dbReference type="Proteomes" id="UP001583193"/>
    </source>
</evidence>
<dbReference type="Pfam" id="PF01408">
    <property type="entry name" value="GFO_IDH_MocA"/>
    <property type="match status" value="1"/>
</dbReference>
<dbReference type="InterPro" id="IPR000683">
    <property type="entry name" value="Gfo/Idh/MocA-like_OxRdtase_N"/>
</dbReference>
<sequence length="359" mass="39359">MSSPPRVRIAIIGAGLIGPRHAETTASNPSTELIAIVDPLQGGADLASQLKTSHYRSISDLLSSPHKPDAAIICTPNHTHVPLSKELSSNGIHILIEKPFSTDIPSGQSLLQHLKARPNIKALVGHHRRFNPYIVAAKKIISSGTLGTILAVNGLWTTFKPPSYFSPPAEWRRGKTGGVVLINLIHEIDLMHYLFGPIVRVHAEKTLSQRGPDHEAEEGAALTLRFKSGVVGTFIMADHAPSPYNFESGTGENPLIPKTGMDFYRVFGTEGSLSVPDMNLWSYRRRQQKSWHEELVKERVTVSEGVPFELQLEHFVRVIRGEEQASCTPQAGLGALLVCEAIREALEGNKTVEVESFEL</sequence>
<feature type="domain" description="Gfo/Idh/MocA-like oxidoreductase N-terminal" evidence="1">
    <location>
        <begin position="7"/>
        <end position="120"/>
    </location>
</feature>
<dbReference type="Gene3D" id="3.40.50.720">
    <property type="entry name" value="NAD(P)-binding Rossmann-like Domain"/>
    <property type="match status" value="1"/>
</dbReference>
<accession>A0ABR3Y185</accession>
<dbReference type="InterPro" id="IPR036291">
    <property type="entry name" value="NAD(P)-bd_dom_sf"/>
</dbReference>
<gene>
    <name evidence="3" type="ORF">Plec18167_003329</name>
</gene>
<dbReference type="InterPro" id="IPR004104">
    <property type="entry name" value="Gfo/Idh/MocA-like_OxRdtase_C"/>
</dbReference>
<reference evidence="3 4" key="1">
    <citation type="journal article" date="2024" name="IMA Fungus">
        <title>IMA Genome - F19 : A genome assembly and annotation guide to empower mycologists, including annotated draft genome sequences of Ceratocystis pirilliformis, Diaporthe australafricana, Fusarium ophioides, Paecilomyces lecythidis, and Sporothrix stenoceras.</title>
        <authorList>
            <person name="Aylward J."/>
            <person name="Wilson A.M."/>
            <person name="Visagie C.M."/>
            <person name="Spraker J."/>
            <person name="Barnes I."/>
            <person name="Buitendag C."/>
            <person name="Ceriani C."/>
            <person name="Del Mar Angel L."/>
            <person name="du Plessis D."/>
            <person name="Fuchs T."/>
            <person name="Gasser K."/>
            <person name="Kramer D."/>
            <person name="Li W."/>
            <person name="Munsamy K."/>
            <person name="Piso A."/>
            <person name="Price J.L."/>
            <person name="Sonnekus B."/>
            <person name="Thomas C."/>
            <person name="van der Nest A."/>
            <person name="van Dijk A."/>
            <person name="van Heerden A."/>
            <person name="van Vuuren N."/>
            <person name="Yilmaz N."/>
            <person name="Duong T.A."/>
            <person name="van der Merwe N.A."/>
            <person name="Wingfield M.J."/>
            <person name="Wingfield B.D."/>
        </authorList>
    </citation>
    <scope>NUCLEOTIDE SEQUENCE [LARGE SCALE GENOMIC DNA]</scope>
    <source>
        <strain evidence="3 4">CMW 18167</strain>
    </source>
</reference>
<dbReference type="Pfam" id="PF02894">
    <property type="entry name" value="GFO_IDH_MocA_C"/>
    <property type="match status" value="1"/>
</dbReference>
<comment type="caution">
    <text evidence="3">The sequence shown here is derived from an EMBL/GenBank/DDBJ whole genome shotgun (WGS) entry which is preliminary data.</text>
</comment>
<dbReference type="InterPro" id="IPR051450">
    <property type="entry name" value="Gfo/Idh/MocA_Oxidoreductases"/>
</dbReference>
<evidence type="ECO:0000313" key="3">
    <source>
        <dbReference type="EMBL" id="KAL1881730.1"/>
    </source>
</evidence>
<dbReference type="SUPFAM" id="SSF51735">
    <property type="entry name" value="NAD(P)-binding Rossmann-fold domains"/>
    <property type="match status" value="1"/>
</dbReference>
<organism evidence="3 4">
    <name type="scientific">Paecilomyces lecythidis</name>
    <dbReference type="NCBI Taxonomy" id="3004212"/>
    <lineage>
        <taxon>Eukaryota</taxon>
        <taxon>Fungi</taxon>
        <taxon>Dikarya</taxon>
        <taxon>Ascomycota</taxon>
        <taxon>Pezizomycotina</taxon>
        <taxon>Eurotiomycetes</taxon>
        <taxon>Eurotiomycetidae</taxon>
        <taxon>Eurotiales</taxon>
        <taxon>Thermoascaceae</taxon>
        <taxon>Paecilomyces</taxon>
    </lineage>
</organism>
<name>A0ABR3Y185_9EURO</name>
<protein>
    <submittedName>
        <fullName evidence="3">Uncharacterized protein</fullName>
    </submittedName>
</protein>
<proteinExistence type="predicted"/>
<dbReference type="Proteomes" id="UP001583193">
    <property type="component" value="Unassembled WGS sequence"/>
</dbReference>
<evidence type="ECO:0000259" key="1">
    <source>
        <dbReference type="Pfam" id="PF01408"/>
    </source>
</evidence>
<dbReference type="PANTHER" id="PTHR43377">
    <property type="entry name" value="BILIVERDIN REDUCTASE A"/>
    <property type="match status" value="1"/>
</dbReference>
<dbReference type="SUPFAM" id="SSF55347">
    <property type="entry name" value="Glyceraldehyde-3-phosphate dehydrogenase-like, C-terminal domain"/>
    <property type="match status" value="1"/>
</dbReference>
<evidence type="ECO:0000259" key="2">
    <source>
        <dbReference type="Pfam" id="PF02894"/>
    </source>
</evidence>
<dbReference type="PANTHER" id="PTHR43377:SF1">
    <property type="entry name" value="BILIVERDIN REDUCTASE A"/>
    <property type="match status" value="1"/>
</dbReference>
<dbReference type="Gene3D" id="3.30.360.10">
    <property type="entry name" value="Dihydrodipicolinate Reductase, domain 2"/>
    <property type="match status" value="1"/>
</dbReference>
<dbReference type="EMBL" id="JAVDPF010000007">
    <property type="protein sequence ID" value="KAL1881730.1"/>
    <property type="molecule type" value="Genomic_DNA"/>
</dbReference>
<keyword evidence="4" id="KW-1185">Reference proteome</keyword>